<dbReference type="EMBL" id="JABWDY010023330">
    <property type="protein sequence ID" value="KAF5191002.1"/>
    <property type="molecule type" value="Genomic_DNA"/>
</dbReference>
<dbReference type="Pfam" id="PF14383">
    <property type="entry name" value="VARLMGL"/>
    <property type="match status" value="1"/>
</dbReference>
<feature type="compositionally biased region" description="Polar residues" evidence="1">
    <location>
        <begin position="196"/>
        <end position="209"/>
    </location>
</feature>
<reference evidence="3 4" key="1">
    <citation type="submission" date="2020-06" db="EMBL/GenBank/DDBJ databases">
        <title>Transcriptomic and genomic resources for Thalictrum thalictroides and T. hernandezii: Facilitating candidate gene discovery in an emerging model plant lineage.</title>
        <authorList>
            <person name="Arias T."/>
            <person name="Riano-Pachon D.M."/>
            <person name="Di Stilio V.S."/>
        </authorList>
    </citation>
    <scope>NUCLEOTIDE SEQUENCE [LARGE SCALE GENOMIC DNA]</scope>
    <source>
        <strain evidence="4">cv. WT478/WT964</strain>
        <tissue evidence="3">Leaves</tissue>
    </source>
</reference>
<gene>
    <name evidence="3" type="ORF">FRX31_019411</name>
</gene>
<dbReference type="OrthoDB" id="1924799at2759"/>
<evidence type="ECO:0000313" key="4">
    <source>
        <dbReference type="Proteomes" id="UP000554482"/>
    </source>
</evidence>
<feature type="compositionally biased region" description="Basic and acidic residues" evidence="1">
    <location>
        <begin position="176"/>
        <end position="195"/>
    </location>
</feature>
<accession>A0A7J6W3A4</accession>
<dbReference type="PANTHER" id="PTHR35499:SF1">
    <property type="entry name" value="DUF3741 DOMAIN-CONTAINING PROTEIN"/>
    <property type="match status" value="1"/>
</dbReference>
<dbReference type="InterPro" id="IPR032795">
    <property type="entry name" value="DUF3741-assoc"/>
</dbReference>
<dbReference type="AlphaFoldDB" id="A0A7J6W3A4"/>
<feature type="compositionally biased region" description="Basic and acidic residues" evidence="1">
    <location>
        <begin position="158"/>
        <end position="169"/>
    </location>
</feature>
<dbReference type="PANTHER" id="PTHR35499">
    <property type="entry name" value="OS05G0128300 PROTEIN"/>
    <property type="match status" value="1"/>
</dbReference>
<comment type="caution">
    <text evidence="3">The sequence shown here is derived from an EMBL/GenBank/DDBJ whole genome shotgun (WGS) entry which is preliminary data.</text>
</comment>
<name>A0A7J6W3A4_THATH</name>
<sequence>MKINFTSSSSTSSFDANLCNSHNASTVKRFSTVLRRFLCSGSLRAHPFDCVKHVDGIAVESDHLEIVEKLEQGSVMTPGIVARLMGLETMPEFNSKDSIGRSRSVNSVDFWSEFDQNQSQHRRVKSSLSFREMPSFLEEEDDKFFVLSFENVRKTKAKKPEKNSAELKQRRVSGNKNKENRRDKKMEGKKVDSRKNCSNRTTLNNSNIDKMNHSSSNSSHHKKDHTQPHASTKPRNPLDGIKLLLVETKSKCTTKETENSSPVSVLDLIGYTSESESLLSEEDLRLKGLNSRRKLSSELANSENHSSNYSHNVVTEVAESLISSKVAKSTRMDCHTEDYLELWGQICMLTEEDSKTSNWITREISKMEDFEAIRMEYSVQIVDQLLHELVVEMAN</sequence>
<evidence type="ECO:0000259" key="2">
    <source>
        <dbReference type="Pfam" id="PF14383"/>
    </source>
</evidence>
<dbReference type="Proteomes" id="UP000554482">
    <property type="component" value="Unassembled WGS sequence"/>
</dbReference>
<keyword evidence="4" id="KW-1185">Reference proteome</keyword>
<evidence type="ECO:0000313" key="3">
    <source>
        <dbReference type="EMBL" id="KAF5191002.1"/>
    </source>
</evidence>
<feature type="region of interest" description="Disordered" evidence="1">
    <location>
        <begin position="155"/>
        <end position="239"/>
    </location>
</feature>
<organism evidence="3 4">
    <name type="scientific">Thalictrum thalictroides</name>
    <name type="common">Rue-anemone</name>
    <name type="synonym">Anemone thalictroides</name>
    <dbReference type="NCBI Taxonomy" id="46969"/>
    <lineage>
        <taxon>Eukaryota</taxon>
        <taxon>Viridiplantae</taxon>
        <taxon>Streptophyta</taxon>
        <taxon>Embryophyta</taxon>
        <taxon>Tracheophyta</taxon>
        <taxon>Spermatophyta</taxon>
        <taxon>Magnoliopsida</taxon>
        <taxon>Ranunculales</taxon>
        <taxon>Ranunculaceae</taxon>
        <taxon>Thalictroideae</taxon>
        <taxon>Thalictrum</taxon>
    </lineage>
</organism>
<feature type="domain" description="DUF3741" evidence="2">
    <location>
        <begin position="73"/>
        <end position="92"/>
    </location>
</feature>
<proteinExistence type="predicted"/>
<protein>
    <recommendedName>
        <fullName evidence="2">DUF3741 domain-containing protein</fullName>
    </recommendedName>
</protein>
<evidence type="ECO:0000256" key="1">
    <source>
        <dbReference type="SAM" id="MobiDB-lite"/>
    </source>
</evidence>